<gene>
    <name evidence="5" type="ORF">JD844_000828</name>
</gene>
<feature type="domain" description="Acyl-CoA dehydrogenase/oxidase N-terminal" evidence="4">
    <location>
        <begin position="95"/>
        <end position="191"/>
    </location>
</feature>
<proteinExistence type="predicted"/>
<comment type="caution">
    <text evidence="5">The sequence shown here is derived from an EMBL/GenBank/DDBJ whole genome shotgun (WGS) entry which is preliminary data.</text>
</comment>
<evidence type="ECO:0000313" key="5">
    <source>
        <dbReference type="EMBL" id="KAH0626090.1"/>
    </source>
</evidence>
<reference evidence="5 6" key="1">
    <citation type="journal article" date="2022" name="Gigascience">
        <title>A chromosome-level genome assembly and annotation of the desert horned lizard, Phrynosoma platyrhinos, provides insight into chromosomal rearrangements among reptiles.</title>
        <authorList>
            <person name="Koochekian N."/>
            <person name="Ascanio A."/>
            <person name="Farleigh K."/>
            <person name="Card D.C."/>
            <person name="Schield D.R."/>
            <person name="Castoe T.A."/>
            <person name="Jezkova T."/>
        </authorList>
    </citation>
    <scope>NUCLEOTIDE SEQUENCE [LARGE SCALE GENOMIC DNA]</scope>
    <source>
        <tissue evidence="5">Liver</tissue>
    </source>
</reference>
<dbReference type="InterPro" id="IPR037069">
    <property type="entry name" value="AcylCoA_DH/ox_N_sf"/>
</dbReference>
<dbReference type="Gene3D" id="2.40.110.10">
    <property type="entry name" value="Butyryl-CoA Dehydrogenase, subunit A, domain 2"/>
    <property type="match status" value="1"/>
</dbReference>
<evidence type="ECO:0000259" key="4">
    <source>
        <dbReference type="Pfam" id="PF02771"/>
    </source>
</evidence>
<keyword evidence="6" id="KW-1185">Reference proteome</keyword>
<name>A0ABQ7T9I2_PHRPL</name>
<keyword evidence="2" id="KW-0285">Flavoprotein</keyword>
<keyword evidence="3" id="KW-0274">FAD</keyword>
<evidence type="ECO:0000256" key="2">
    <source>
        <dbReference type="ARBA" id="ARBA00022630"/>
    </source>
</evidence>
<dbReference type="EMBL" id="JAIPUX010000521">
    <property type="protein sequence ID" value="KAH0626090.1"/>
    <property type="molecule type" value="Genomic_DNA"/>
</dbReference>
<comment type="cofactor">
    <cofactor evidence="1">
        <name>FAD</name>
        <dbReference type="ChEBI" id="CHEBI:57692"/>
    </cofactor>
</comment>
<organism evidence="5 6">
    <name type="scientific">Phrynosoma platyrhinos</name>
    <name type="common">Desert horned lizard</name>
    <dbReference type="NCBI Taxonomy" id="52577"/>
    <lineage>
        <taxon>Eukaryota</taxon>
        <taxon>Metazoa</taxon>
        <taxon>Chordata</taxon>
        <taxon>Craniata</taxon>
        <taxon>Vertebrata</taxon>
        <taxon>Euteleostomi</taxon>
        <taxon>Lepidosauria</taxon>
        <taxon>Squamata</taxon>
        <taxon>Bifurcata</taxon>
        <taxon>Unidentata</taxon>
        <taxon>Episquamata</taxon>
        <taxon>Toxicofera</taxon>
        <taxon>Iguania</taxon>
        <taxon>Phrynosomatidae</taxon>
        <taxon>Phrynosomatinae</taxon>
        <taxon>Phrynosoma</taxon>
    </lineage>
</organism>
<dbReference type="PANTHER" id="PTHR43884:SF11">
    <property type="entry name" value="VERY LONG-CHAIN SPECIFIC ACYL-COA DEHYDROGENASE, MITOCHONDRIAL"/>
    <property type="match status" value="1"/>
</dbReference>
<dbReference type="InterPro" id="IPR046373">
    <property type="entry name" value="Acyl-CoA_Oxase/DH_mid-dom_sf"/>
</dbReference>
<dbReference type="InterPro" id="IPR013786">
    <property type="entry name" value="AcylCoA_DH/ox_N"/>
</dbReference>
<sequence>MSQKNQFFLSCRTRGVPVWTLPPPQILGVRLYAAQTAEAVLEKSGAKTGSASQAVSEKTSLATESKSFAVGMFKGQINTEQVFPYPSALTADQTQTLQELVGPVSRFFEEVNDPAKNDVLEKVEEKTMQGLKELGAFGLQVPYARLVEIVGMHDLGVGITLGAHQSIGFKGILLYGNQAQKEKYLPKLATGRGRGDHCCLLPDGALQRLRRSFHPFDGSAEPLRHLLHLERQQNLDQVSCGVQGNCNTSSAKPELGCTAVSEYGAGKMTPQQIAYKKKKAHMHTPNFNKYKERKETRQTYTLGYTELQQAAKQNPSFGSILDIFPTKASRKHETISCSNGGIADIFTVFARTPVKDETTGEVKDKITAFIVERSFGGITT</sequence>
<dbReference type="PANTHER" id="PTHR43884">
    <property type="entry name" value="ACYL-COA DEHYDROGENASE"/>
    <property type="match status" value="1"/>
</dbReference>
<dbReference type="SUPFAM" id="SSF56645">
    <property type="entry name" value="Acyl-CoA dehydrogenase NM domain-like"/>
    <property type="match status" value="1"/>
</dbReference>
<protein>
    <recommendedName>
        <fullName evidence="4">Acyl-CoA dehydrogenase/oxidase N-terminal domain-containing protein</fullName>
    </recommendedName>
</protein>
<dbReference type="Proteomes" id="UP000826234">
    <property type="component" value="Unassembled WGS sequence"/>
</dbReference>
<dbReference type="InterPro" id="IPR009100">
    <property type="entry name" value="AcylCoA_DH/oxidase_NM_dom_sf"/>
</dbReference>
<dbReference type="Pfam" id="PF02771">
    <property type="entry name" value="Acyl-CoA_dh_N"/>
    <property type="match status" value="1"/>
</dbReference>
<evidence type="ECO:0000313" key="6">
    <source>
        <dbReference type="Proteomes" id="UP000826234"/>
    </source>
</evidence>
<dbReference type="Gene3D" id="1.10.540.10">
    <property type="entry name" value="Acyl-CoA dehydrogenase/oxidase, N-terminal domain"/>
    <property type="match status" value="1"/>
</dbReference>
<evidence type="ECO:0000256" key="3">
    <source>
        <dbReference type="ARBA" id="ARBA00022827"/>
    </source>
</evidence>
<evidence type="ECO:0000256" key="1">
    <source>
        <dbReference type="ARBA" id="ARBA00001974"/>
    </source>
</evidence>
<accession>A0ABQ7T9I2</accession>